<dbReference type="PANTHER" id="PTHR42801">
    <property type="entry name" value="THIOREDOXIN-DEPENDENT PEROXIDE REDUCTASE"/>
    <property type="match status" value="1"/>
</dbReference>
<dbReference type="PROSITE" id="PS51352">
    <property type="entry name" value="THIOREDOXIN_2"/>
    <property type="match status" value="1"/>
</dbReference>
<protein>
    <recommendedName>
        <fullName evidence="1">thioredoxin-dependent peroxiredoxin</fullName>
        <ecNumber evidence="1">1.11.1.24</ecNumber>
    </recommendedName>
    <alternativeName>
        <fullName evidence="7">Thioredoxin peroxidase</fullName>
    </alternativeName>
</protein>
<evidence type="ECO:0000313" key="13">
    <source>
        <dbReference type="Proteomes" id="UP000053257"/>
    </source>
</evidence>
<keyword evidence="6" id="KW-0676">Redox-active center</keyword>
<evidence type="ECO:0000256" key="9">
    <source>
        <dbReference type="ARBA" id="ARBA00049091"/>
    </source>
</evidence>
<evidence type="ECO:0000259" key="11">
    <source>
        <dbReference type="PROSITE" id="PS51352"/>
    </source>
</evidence>
<dbReference type="SUPFAM" id="SSF52833">
    <property type="entry name" value="Thioredoxin-like"/>
    <property type="match status" value="1"/>
</dbReference>
<dbReference type="HOGENOM" id="CLU_042529_14_2_1"/>
<dbReference type="PANTHER" id="PTHR42801:SF4">
    <property type="entry name" value="AHPC_TSA FAMILY PROTEIN"/>
    <property type="match status" value="1"/>
</dbReference>
<evidence type="ECO:0000313" key="12">
    <source>
        <dbReference type="EMBL" id="KIP05373.1"/>
    </source>
</evidence>
<dbReference type="GO" id="GO:0034599">
    <property type="term" value="P:cellular response to oxidative stress"/>
    <property type="evidence" value="ECO:0007669"/>
    <property type="project" value="TreeGrafter"/>
</dbReference>
<dbReference type="CDD" id="cd03017">
    <property type="entry name" value="PRX_BCP"/>
    <property type="match status" value="1"/>
</dbReference>
<evidence type="ECO:0000256" key="8">
    <source>
        <dbReference type="ARBA" id="ARBA00038489"/>
    </source>
</evidence>
<dbReference type="STRING" id="745531.A0A0C3PHK8"/>
<dbReference type="InterPro" id="IPR050924">
    <property type="entry name" value="Peroxiredoxin_BCP/PrxQ"/>
</dbReference>
<accession>A0A0C3PHK8</accession>
<dbReference type="GO" id="GO:0008379">
    <property type="term" value="F:thioredoxin peroxidase activity"/>
    <property type="evidence" value="ECO:0007669"/>
    <property type="project" value="TreeGrafter"/>
</dbReference>
<dbReference type="InterPro" id="IPR000866">
    <property type="entry name" value="AhpC/TSA"/>
</dbReference>
<dbReference type="AlphaFoldDB" id="A0A0C3PHK8"/>
<evidence type="ECO:0000256" key="4">
    <source>
        <dbReference type="ARBA" id="ARBA00023002"/>
    </source>
</evidence>
<name>A0A0C3PHK8_PHLG1</name>
<organism evidence="12 13">
    <name type="scientific">Phlebiopsis gigantea (strain 11061_1 CR5-6)</name>
    <name type="common">White-rot fungus</name>
    <name type="synonym">Peniophora gigantea</name>
    <dbReference type="NCBI Taxonomy" id="745531"/>
    <lineage>
        <taxon>Eukaryota</taxon>
        <taxon>Fungi</taxon>
        <taxon>Dikarya</taxon>
        <taxon>Basidiomycota</taxon>
        <taxon>Agaricomycotina</taxon>
        <taxon>Agaricomycetes</taxon>
        <taxon>Polyporales</taxon>
        <taxon>Phanerochaetaceae</taxon>
        <taxon>Phlebiopsis</taxon>
    </lineage>
</organism>
<dbReference type="GO" id="GO:0045454">
    <property type="term" value="P:cell redox homeostasis"/>
    <property type="evidence" value="ECO:0007669"/>
    <property type="project" value="TreeGrafter"/>
</dbReference>
<dbReference type="EMBL" id="KN840545">
    <property type="protein sequence ID" value="KIP05373.1"/>
    <property type="molecule type" value="Genomic_DNA"/>
</dbReference>
<evidence type="ECO:0000256" key="5">
    <source>
        <dbReference type="ARBA" id="ARBA00023157"/>
    </source>
</evidence>
<evidence type="ECO:0000256" key="1">
    <source>
        <dbReference type="ARBA" id="ARBA00013017"/>
    </source>
</evidence>
<evidence type="ECO:0000256" key="2">
    <source>
        <dbReference type="ARBA" id="ARBA00022559"/>
    </source>
</evidence>
<dbReference type="GO" id="GO:0005737">
    <property type="term" value="C:cytoplasm"/>
    <property type="evidence" value="ECO:0007669"/>
    <property type="project" value="TreeGrafter"/>
</dbReference>
<evidence type="ECO:0000256" key="6">
    <source>
        <dbReference type="ARBA" id="ARBA00023284"/>
    </source>
</evidence>
<keyword evidence="13" id="KW-1185">Reference proteome</keyword>
<sequence length="212" mass="22657">MTRAHPLIGKPAPSLSLPDANGDTYTLEPSKVGKPVVIFFYPKSNTYGCTKEACSFRDALAEKESFKTTQAQVIGISSDPVEKQKQFVEKNKLTYPVLSDAKGEARKAYQIGKGMLGLTEARTTVVIDSKGIVRDSLDATMNYAAHVKFVTKSLERLLAERKQASAPAPVEPGLVTEPGLATGPDPSTESPLVGTAEVLKAPGQHEPESTVA</sequence>
<keyword evidence="4" id="KW-0560">Oxidoreductase</keyword>
<reference evidence="12 13" key="1">
    <citation type="journal article" date="2014" name="PLoS Genet.">
        <title>Analysis of the Phlebiopsis gigantea genome, transcriptome and secretome provides insight into its pioneer colonization strategies of wood.</title>
        <authorList>
            <person name="Hori C."/>
            <person name="Ishida T."/>
            <person name="Igarashi K."/>
            <person name="Samejima M."/>
            <person name="Suzuki H."/>
            <person name="Master E."/>
            <person name="Ferreira P."/>
            <person name="Ruiz-Duenas F.J."/>
            <person name="Held B."/>
            <person name="Canessa P."/>
            <person name="Larrondo L.F."/>
            <person name="Schmoll M."/>
            <person name="Druzhinina I.S."/>
            <person name="Kubicek C.P."/>
            <person name="Gaskell J.A."/>
            <person name="Kersten P."/>
            <person name="St John F."/>
            <person name="Glasner J."/>
            <person name="Sabat G."/>
            <person name="Splinter BonDurant S."/>
            <person name="Syed K."/>
            <person name="Yadav J."/>
            <person name="Mgbeahuruike A.C."/>
            <person name="Kovalchuk A."/>
            <person name="Asiegbu F.O."/>
            <person name="Lackner G."/>
            <person name="Hoffmeister D."/>
            <person name="Rencoret J."/>
            <person name="Gutierrez A."/>
            <person name="Sun H."/>
            <person name="Lindquist E."/>
            <person name="Barry K."/>
            <person name="Riley R."/>
            <person name="Grigoriev I.V."/>
            <person name="Henrissat B."/>
            <person name="Kues U."/>
            <person name="Berka R.M."/>
            <person name="Martinez A.T."/>
            <person name="Covert S.F."/>
            <person name="Blanchette R.A."/>
            <person name="Cullen D."/>
        </authorList>
    </citation>
    <scope>NUCLEOTIDE SEQUENCE [LARGE SCALE GENOMIC DNA]</scope>
    <source>
        <strain evidence="12 13">11061_1 CR5-6</strain>
    </source>
</reference>
<feature type="region of interest" description="Disordered" evidence="10">
    <location>
        <begin position="162"/>
        <end position="212"/>
    </location>
</feature>
<dbReference type="OrthoDB" id="338622at2759"/>
<dbReference type="InterPro" id="IPR036249">
    <property type="entry name" value="Thioredoxin-like_sf"/>
</dbReference>
<proteinExistence type="inferred from homology"/>
<feature type="domain" description="Thioredoxin" evidence="11">
    <location>
        <begin position="6"/>
        <end position="159"/>
    </location>
</feature>
<feature type="compositionally biased region" description="Basic and acidic residues" evidence="10">
    <location>
        <begin position="203"/>
        <end position="212"/>
    </location>
</feature>
<keyword evidence="5" id="KW-1015">Disulfide bond</keyword>
<comment type="similarity">
    <text evidence="8">Belongs to the peroxiredoxin family. BCP/PrxQ subfamily.</text>
</comment>
<evidence type="ECO:0000256" key="3">
    <source>
        <dbReference type="ARBA" id="ARBA00022862"/>
    </source>
</evidence>
<dbReference type="Gene3D" id="3.40.30.10">
    <property type="entry name" value="Glutaredoxin"/>
    <property type="match status" value="1"/>
</dbReference>
<gene>
    <name evidence="12" type="ORF">PHLGIDRAFT_108358</name>
</gene>
<keyword evidence="3" id="KW-0049">Antioxidant</keyword>
<comment type="catalytic activity">
    <reaction evidence="9">
        <text>a hydroperoxide + [thioredoxin]-dithiol = an alcohol + [thioredoxin]-disulfide + H2O</text>
        <dbReference type="Rhea" id="RHEA:62620"/>
        <dbReference type="Rhea" id="RHEA-COMP:10698"/>
        <dbReference type="Rhea" id="RHEA-COMP:10700"/>
        <dbReference type="ChEBI" id="CHEBI:15377"/>
        <dbReference type="ChEBI" id="CHEBI:29950"/>
        <dbReference type="ChEBI" id="CHEBI:30879"/>
        <dbReference type="ChEBI" id="CHEBI:35924"/>
        <dbReference type="ChEBI" id="CHEBI:50058"/>
        <dbReference type="EC" id="1.11.1.24"/>
    </reaction>
</comment>
<keyword evidence="2" id="KW-0575">Peroxidase</keyword>
<evidence type="ECO:0000256" key="7">
    <source>
        <dbReference type="ARBA" id="ARBA00032824"/>
    </source>
</evidence>
<evidence type="ECO:0000256" key="10">
    <source>
        <dbReference type="SAM" id="MobiDB-lite"/>
    </source>
</evidence>
<dbReference type="InterPro" id="IPR013766">
    <property type="entry name" value="Thioredoxin_domain"/>
</dbReference>
<dbReference type="EC" id="1.11.1.24" evidence="1"/>
<dbReference type="Pfam" id="PF00578">
    <property type="entry name" value="AhpC-TSA"/>
    <property type="match status" value="1"/>
</dbReference>
<dbReference type="Proteomes" id="UP000053257">
    <property type="component" value="Unassembled WGS sequence"/>
</dbReference>